<reference evidence="2" key="1">
    <citation type="submission" date="2021-12" db="EMBL/GenBank/DDBJ databases">
        <authorList>
            <person name="King R."/>
        </authorList>
    </citation>
    <scope>NUCLEOTIDE SEQUENCE</scope>
</reference>
<evidence type="ECO:0000256" key="1">
    <source>
        <dbReference type="SAM" id="Coils"/>
    </source>
</evidence>
<dbReference type="KEGG" id="btab:109035683"/>
<evidence type="ECO:0000313" key="2">
    <source>
        <dbReference type="EMBL" id="CAH0388662.1"/>
    </source>
</evidence>
<dbReference type="Proteomes" id="UP001152759">
    <property type="component" value="Chromosome 4"/>
</dbReference>
<gene>
    <name evidence="2" type="ORF">BEMITA_LOCUS7565</name>
</gene>
<dbReference type="AlphaFoldDB" id="A0A9P0ACY1"/>
<feature type="coiled-coil region" evidence="1">
    <location>
        <begin position="296"/>
        <end position="414"/>
    </location>
</feature>
<dbReference type="EMBL" id="OU963865">
    <property type="protein sequence ID" value="CAH0388662.1"/>
    <property type="molecule type" value="Genomic_DNA"/>
</dbReference>
<keyword evidence="3" id="KW-1185">Reference proteome</keyword>
<proteinExistence type="predicted"/>
<evidence type="ECO:0000313" key="3">
    <source>
        <dbReference type="Proteomes" id="UP001152759"/>
    </source>
</evidence>
<accession>A0A9P0ACY1</accession>
<sequence>MFWEESGDADETKILDEQAPDEVKKALFLSQSTTNKSACETNNGDSQSMTSLKLPENLKIVSNKRVFHELGDQFPHPSGVSDQGESSCDRGTDLTRLLKTVGVCDGLFLSETAPDQTGDIQKSTDCETQLTSNRLDETNPLKNDLLYDERREEFASVRKDLFEPIRNLAGGYDGPFVAREDTLFAENWSSKNRTEKIEKPSVRGGILKNRFMRQPSTSMGDILKELTHSPVIEHLRSKNIPAMRDSAVSDHYAKNSQAESAGNIFNDLYQMYPKSVVDELLRLWNIERQRVIADFKKMHQQRIAKMERAAKQELEEKVRSIKNGKETLVKLWECKERIDRFMKAPRFPSGGEEQQKQLMEALRVEIAEERAKLKTESDLNTQLKVGLAKATLEKEEQDANFTAMKDELRNLDEQLCDVLAAICDEFETQHIALNKNILGWLDSKPEVSNT</sequence>
<keyword evidence="1" id="KW-0175">Coiled coil</keyword>
<protein>
    <submittedName>
        <fullName evidence="2">Uncharacterized protein</fullName>
    </submittedName>
</protein>
<organism evidence="2 3">
    <name type="scientific">Bemisia tabaci</name>
    <name type="common">Sweetpotato whitefly</name>
    <name type="synonym">Aleurodes tabaci</name>
    <dbReference type="NCBI Taxonomy" id="7038"/>
    <lineage>
        <taxon>Eukaryota</taxon>
        <taxon>Metazoa</taxon>
        <taxon>Ecdysozoa</taxon>
        <taxon>Arthropoda</taxon>
        <taxon>Hexapoda</taxon>
        <taxon>Insecta</taxon>
        <taxon>Pterygota</taxon>
        <taxon>Neoptera</taxon>
        <taxon>Paraneoptera</taxon>
        <taxon>Hemiptera</taxon>
        <taxon>Sternorrhyncha</taxon>
        <taxon>Aleyrodoidea</taxon>
        <taxon>Aleyrodidae</taxon>
        <taxon>Aleyrodinae</taxon>
        <taxon>Bemisia</taxon>
    </lineage>
</organism>
<name>A0A9P0ACY1_BEMTA</name>